<accession>A0AAQ4EKZ2</accession>
<feature type="region of interest" description="Disordered" evidence="1">
    <location>
        <begin position="1"/>
        <end position="47"/>
    </location>
</feature>
<feature type="compositionally biased region" description="Basic and acidic residues" evidence="1">
    <location>
        <begin position="11"/>
        <end position="41"/>
    </location>
</feature>
<evidence type="ECO:0000313" key="3">
    <source>
        <dbReference type="Proteomes" id="UP001321473"/>
    </source>
</evidence>
<protein>
    <submittedName>
        <fullName evidence="2">Uncharacterized protein</fullName>
    </submittedName>
</protein>
<name>A0AAQ4EKZ2_AMBAM</name>
<dbReference type="AlphaFoldDB" id="A0AAQ4EKZ2"/>
<keyword evidence="3" id="KW-1185">Reference proteome</keyword>
<evidence type="ECO:0000256" key="1">
    <source>
        <dbReference type="SAM" id="MobiDB-lite"/>
    </source>
</evidence>
<dbReference type="EMBL" id="JARKHS020014121">
    <property type="protein sequence ID" value="KAK8775462.1"/>
    <property type="molecule type" value="Genomic_DNA"/>
</dbReference>
<comment type="caution">
    <text evidence="2">The sequence shown here is derived from an EMBL/GenBank/DDBJ whole genome shotgun (WGS) entry which is preliminary data.</text>
</comment>
<gene>
    <name evidence="2" type="ORF">V5799_031194</name>
</gene>
<dbReference type="Proteomes" id="UP001321473">
    <property type="component" value="Unassembled WGS sequence"/>
</dbReference>
<reference evidence="2 3" key="1">
    <citation type="journal article" date="2023" name="Arcadia Sci">
        <title>De novo assembly of a long-read Amblyomma americanum tick genome.</title>
        <authorList>
            <person name="Chou S."/>
            <person name="Poskanzer K.E."/>
            <person name="Rollins M."/>
            <person name="Thuy-Boun P.S."/>
        </authorList>
    </citation>
    <scope>NUCLEOTIDE SEQUENCE [LARGE SCALE GENOMIC DNA]</scope>
    <source>
        <strain evidence="2">F_SG_1</strain>
        <tissue evidence="2">Salivary glands</tissue>
    </source>
</reference>
<feature type="compositionally biased region" description="Polar residues" evidence="1">
    <location>
        <begin position="1"/>
        <end position="10"/>
    </location>
</feature>
<sequence length="76" mass="8682">MKKVAQATSEAHSENKKQSAEEKASDKHEGSGFVRLDSRKDERKRRHEFVDRLGPSVNCTRYIESQATTELYGIID</sequence>
<evidence type="ECO:0000313" key="2">
    <source>
        <dbReference type="EMBL" id="KAK8775462.1"/>
    </source>
</evidence>
<organism evidence="2 3">
    <name type="scientific">Amblyomma americanum</name>
    <name type="common">Lone star tick</name>
    <dbReference type="NCBI Taxonomy" id="6943"/>
    <lineage>
        <taxon>Eukaryota</taxon>
        <taxon>Metazoa</taxon>
        <taxon>Ecdysozoa</taxon>
        <taxon>Arthropoda</taxon>
        <taxon>Chelicerata</taxon>
        <taxon>Arachnida</taxon>
        <taxon>Acari</taxon>
        <taxon>Parasitiformes</taxon>
        <taxon>Ixodida</taxon>
        <taxon>Ixodoidea</taxon>
        <taxon>Ixodidae</taxon>
        <taxon>Amblyomminae</taxon>
        <taxon>Amblyomma</taxon>
    </lineage>
</organism>
<proteinExistence type="predicted"/>